<name>A0ABD3GAT8_9MARC</name>
<sequence>MRAESELLKRSTHLKSLHMKFFWLFSPGDTTDVDMDEFSSLCKGIQSDTVKSIEILDPSSMLRISCAPMFQCLQHFRGLKELTWSTERPLVYAKSEEAFRCLMDLLQVNIYLELADISWVSDGKEELVKEALRKDREQAAYFLHCGTPRCLLEGRKHRVFSSVVIFMQANFGDSRSTPCDLEANGCCTCMGVEDFYNHVSKKIESQDWQYFGYGLVCEDTNSQSSYVSSFSDPVSQGDDGQ</sequence>
<organism evidence="1 2">
    <name type="scientific">Riccia sorocarpa</name>
    <dbReference type="NCBI Taxonomy" id="122646"/>
    <lineage>
        <taxon>Eukaryota</taxon>
        <taxon>Viridiplantae</taxon>
        <taxon>Streptophyta</taxon>
        <taxon>Embryophyta</taxon>
        <taxon>Marchantiophyta</taxon>
        <taxon>Marchantiopsida</taxon>
        <taxon>Marchantiidae</taxon>
        <taxon>Marchantiales</taxon>
        <taxon>Ricciaceae</taxon>
        <taxon>Riccia</taxon>
    </lineage>
</organism>
<comment type="caution">
    <text evidence="1">The sequence shown here is derived from an EMBL/GenBank/DDBJ whole genome shotgun (WGS) entry which is preliminary data.</text>
</comment>
<reference evidence="1 2" key="1">
    <citation type="submission" date="2024-09" db="EMBL/GenBank/DDBJ databases">
        <title>Chromosome-scale assembly of Riccia sorocarpa.</title>
        <authorList>
            <person name="Paukszto L."/>
        </authorList>
    </citation>
    <scope>NUCLEOTIDE SEQUENCE [LARGE SCALE GENOMIC DNA]</scope>
    <source>
        <strain evidence="1">LP-2024</strain>
        <tissue evidence="1">Aerial parts of the thallus</tissue>
    </source>
</reference>
<gene>
    <name evidence="1" type="ORF">R1sor_025487</name>
</gene>
<dbReference type="AlphaFoldDB" id="A0ABD3GAT8"/>
<evidence type="ECO:0000313" key="2">
    <source>
        <dbReference type="Proteomes" id="UP001633002"/>
    </source>
</evidence>
<proteinExistence type="predicted"/>
<accession>A0ABD3GAT8</accession>
<protein>
    <submittedName>
        <fullName evidence="1">Uncharacterized protein</fullName>
    </submittedName>
</protein>
<evidence type="ECO:0000313" key="1">
    <source>
        <dbReference type="EMBL" id="KAL3675539.1"/>
    </source>
</evidence>
<dbReference type="EMBL" id="JBJQOH010000008">
    <property type="protein sequence ID" value="KAL3675539.1"/>
    <property type="molecule type" value="Genomic_DNA"/>
</dbReference>
<keyword evidence="2" id="KW-1185">Reference proteome</keyword>
<dbReference type="Proteomes" id="UP001633002">
    <property type="component" value="Unassembled WGS sequence"/>
</dbReference>